<keyword evidence="2" id="KW-1185">Reference proteome</keyword>
<comment type="caution">
    <text evidence="1">The sequence shown here is derived from an EMBL/GenBank/DDBJ whole genome shotgun (WGS) entry which is preliminary data.</text>
</comment>
<dbReference type="OrthoDB" id="1491552at2"/>
<protein>
    <submittedName>
        <fullName evidence="1">Uncharacterized protein</fullName>
    </submittedName>
</protein>
<organism evidence="1 2">
    <name type="scientific">Neolewinella aurantiaca</name>
    <dbReference type="NCBI Taxonomy" id="2602767"/>
    <lineage>
        <taxon>Bacteria</taxon>
        <taxon>Pseudomonadati</taxon>
        <taxon>Bacteroidota</taxon>
        <taxon>Saprospiria</taxon>
        <taxon>Saprospirales</taxon>
        <taxon>Lewinellaceae</taxon>
        <taxon>Neolewinella</taxon>
    </lineage>
</organism>
<proteinExistence type="predicted"/>
<sequence length="214" mass="23316">MIHLQRFTTLLCLSSLLCTCGPAEVKEVEPTTVIGSIRYEESPKLLEATLNVTPTPVTAPAIVGNTLNSVSGVGNGHYRGRLQTEFSAAFDLNVTGHPAIVVRFSAPFADSIPAVLSKSRSVKIPTMKTGLTENENLVLFLEPKDRSVPKRILLQGPTSTGILTLPKETMTDVKPGRYTAYLIKQQLQKDSTATLKTSLQTEYFTKSIPVEVKE</sequence>
<dbReference type="EMBL" id="VOXD01000002">
    <property type="protein sequence ID" value="TXF91469.1"/>
    <property type="molecule type" value="Genomic_DNA"/>
</dbReference>
<accession>A0A5C7G122</accession>
<evidence type="ECO:0000313" key="2">
    <source>
        <dbReference type="Proteomes" id="UP000321907"/>
    </source>
</evidence>
<evidence type="ECO:0000313" key="1">
    <source>
        <dbReference type="EMBL" id="TXF91469.1"/>
    </source>
</evidence>
<dbReference type="RefSeq" id="WP_147929009.1">
    <property type="nucleotide sequence ID" value="NZ_VOXD01000002.1"/>
</dbReference>
<reference evidence="1 2" key="1">
    <citation type="submission" date="2019-08" db="EMBL/GenBank/DDBJ databases">
        <title>Lewinella sp. strain SSH13 Genome sequencing and assembly.</title>
        <authorList>
            <person name="Kim I."/>
        </authorList>
    </citation>
    <scope>NUCLEOTIDE SEQUENCE [LARGE SCALE GENOMIC DNA]</scope>
    <source>
        <strain evidence="1 2">SSH13</strain>
    </source>
</reference>
<dbReference type="Proteomes" id="UP000321907">
    <property type="component" value="Unassembled WGS sequence"/>
</dbReference>
<dbReference type="AlphaFoldDB" id="A0A5C7G122"/>
<gene>
    <name evidence="1" type="ORF">FUA23_01885</name>
</gene>
<name>A0A5C7G122_9BACT</name>